<dbReference type="Gene3D" id="3.30.450.150">
    <property type="entry name" value="Haem-degrading domain"/>
    <property type="match status" value="1"/>
</dbReference>
<dbReference type="Pfam" id="PF03928">
    <property type="entry name" value="HbpS-like"/>
    <property type="match status" value="1"/>
</dbReference>
<dbReference type="Proteomes" id="UP001652445">
    <property type="component" value="Unassembled WGS sequence"/>
</dbReference>
<reference evidence="2 3" key="1">
    <citation type="submission" date="2022-09" db="EMBL/GenBank/DDBJ databases">
        <authorList>
            <person name="Han X.L."/>
            <person name="Wang Q."/>
            <person name="Lu T."/>
        </authorList>
    </citation>
    <scope>NUCLEOTIDE SEQUENCE [LARGE SCALE GENOMIC DNA]</scope>
    <source>
        <strain evidence="2 3">WQ 127069</strain>
    </source>
</reference>
<dbReference type="InterPro" id="IPR005624">
    <property type="entry name" value="PduO/GlcC-like"/>
</dbReference>
<dbReference type="HAMAP" id="MF_00761">
    <property type="entry name" value="UPF0303"/>
    <property type="match status" value="1"/>
</dbReference>
<accession>A0ABT2UC85</accession>
<dbReference type="InterPro" id="IPR010371">
    <property type="entry name" value="YBR137W-like"/>
</dbReference>
<evidence type="ECO:0000313" key="2">
    <source>
        <dbReference type="EMBL" id="MCU6792238.1"/>
    </source>
</evidence>
<evidence type="ECO:0000256" key="1">
    <source>
        <dbReference type="HAMAP-Rule" id="MF_00761"/>
    </source>
</evidence>
<dbReference type="InterPro" id="IPR038084">
    <property type="entry name" value="PduO/GlcC-like_sf"/>
</dbReference>
<dbReference type="PANTHER" id="PTHR28255">
    <property type="match status" value="1"/>
</dbReference>
<dbReference type="SUPFAM" id="SSF143744">
    <property type="entry name" value="GlcG-like"/>
    <property type="match status" value="1"/>
</dbReference>
<dbReference type="NCBIfam" id="NF002696">
    <property type="entry name" value="PRK02487.1-5"/>
    <property type="match status" value="1"/>
</dbReference>
<proteinExistence type="inferred from homology"/>
<name>A0ABT2UC85_9BACL</name>
<comment type="similarity">
    <text evidence="1">Belongs to the UPF0303 family.</text>
</comment>
<dbReference type="RefSeq" id="WP_262683633.1">
    <property type="nucleotide sequence ID" value="NZ_JAOQIO010000022.1"/>
</dbReference>
<sequence>MEDYIELQKNLLAEEEELQFSQFTNEMALQIGCRIIEIIKQENKHVTIDITRNGQQLFHYAFPKTSADNDQWVRRKSNVACRFGHSSHYIWAQLRAAKKTIQERYLVDPTEYAASGGAFPIIIKNVGVIGAIAVSGLPQEEDHLVVTTVIREFINKTN</sequence>
<comment type="caution">
    <text evidence="2">The sequence shown here is derived from an EMBL/GenBank/DDBJ whole genome shotgun (WGS) entry which is preliminary data.</text>
</comment>
<gene>
    <name evidence="2" type="ORF">OB236_08870</name>
</gene>
<dbReference type="PIRSF" id="PIRSF008757">
    <property type="entry name" value="UCP008757"/>
    <property type="match status" value="1"/>
</dbReference>
<protein>
    <recommendedName>
        <fullName evidence="1">UPF0303 protein OB236_08870</fullName>
    </recommendedName>
</protein>
<evidence type="ECO:0000313" key="3">
    <source>
        <dbReference type="Proteomes" id="UP001652445"/>
    </source>
</evidence>
<organism evidence="2 3">
    <name type="scientific">Paenibacillus baimaensis</name>
    <dbReference type="NCBI Taxonomy" id="2982185"/>
    <lineage>
        <taxon>Bacteria</taxon>
        <taxon>Bacillati</taxon>
        <taxon>Bacillota</taxon>
        <taxon>Bacilli</taxon>
        <taxon>Bacillales</taxon>
        <taxon>Paenibacillaceae</taxon>
        <taxon>Paenibacillus</taxon>
    </lineage>
</organism>
<keyword evidence="3" id="KW-1185">Reference proteome</keyword>
<dbReference type="EMBL" id="JAOQIO010000022">
    <property type="protein sequence ID" value="MCU6792238.1"/>
    <property type="molecule type" value="Genomic_DNA"/>
</dbReference>
<dbReference type="PANTHER" id="PTHR28255:SF1">
    <property type="entry name" value="UPF0303 PROTEIN YBR137W"/>
    <property type="match status" value="1"/>
</dbReference>